<evidence type="ECO:0000313" key="2">
    <source>
        <dbReference type="Proteomes" id="UP000242381"/>
    </source>
</evidence>
<organism evidence="1 2">
    <name type="scientific">Rhizopus microsporus</name>
    <dbReference type="NCBI Taxonomy" id="58291"/>
    <lineage>
        <taxon>Eukaryota</taxon>
        <taxon>Fungi</taxon>
        <taxon>Fungi incertae sedis</taxon>
        <taxon>Mucoromycota</taxon>
        <taxon>Mucoromycotina</taxon>
        <taxon>Mucoromycetes</taxon>
        <taxon>Mucorales</taxon>
        <taxon>Mucorineae</taxon>
        <taxon>Rhizopodaceae</taxon>
        <taxon>Rhizopus</taxon>
    </lineage>
</organism>
<dbReference type="Proteomes" id="UP000242381">
    <property type="component" value="Unassembled WGS sequence"/>
</dbReference>
<proteinExistence type="predicted"/>
<name>A0A1X0S2Q6_RHIZD</name>
<protein>
    <submittedName>
        <fullName evidence="1">Uncharacterized protein</fullName>
    </submittedName>
</protein>
<sequence length="171" mass="19846">MSENLVLEQYTPLPKEVTIDIDYWKNIIKNPPAHHATEDESSKSRPIQKPSKKIDCRCYATVTCYFPGPNQVIIKLHNEHSHLIESLDGIFFLPLSDNTKEAILQKLCGGYGRRDIIAIIQCHFNERIRDLFPVVVSQHPLQYMLFIVISLSIRKIVITCIKRFKNYHIKT</sequence>
<evidence type="ECO:0000313" key="1">
    <source>
        <dbReference type="EMBL" id="ORE18595.1"/>
    </source>
</evidence>
<dbReference type="VEuPathDB" id="FungiDB:BCV72DRAFT_262886"/>
<reference evidence="1 2" key="1">
    <citation type="journal article" date="2016" name="Proc. Natl. Acad. Sci. U.S.A.">
        <title>Lipid metabolic changes in an early divergent fungus govern the establishment of a mutualistic symbiosis with endobacteria.</title>
        <authorList>
            <person name="Lastovetsky O.A."/>
            <person name="Gaspar M.L."/>
            <person name="Mondo S.J."/>
            <person name="LaButti K.M."/>
            <person name="Sandor L."/>
            <person name="Grigoriev I.V."/>
            <person name="Henry S.A."/>
            <person name="Pawlowska T.E."/>
        </authorList>
    </citation>
    <scope>NUCLEOTIDE SEQUENCE [LARGE SCALE GENOMIC DNA]</scope>
    <source>
        <strain evidence="1 2">ATCC 11559</strain>
    </source>
</reference>
<dbReference type="AlphaFoldDB" id="A0A1X0S2Q6"/>
<accession>A0A1X0S2Q6</accession>
<gene>
    <name evidence="1" type="ORF">BCV71DRAFT_234834</name>
</gene>
<dbReference type="EMBL" id="KV921327">
    <property type="protein sequence ID" value="ORE18595.1"/>
    <property type="molecule type" value="Genomic_DNA"/>
</dbReference>